<organism evidence="1 2">
    <name type="scientific">Stigmatella aurantiaca</name>
    <dbReference type="NCBI Taxonomy" id="41"/>
    <lineage>
        <taxon>Bacteria</taxon>
        <taxon>Pseudomonadati</taxon>
        <taxon>Myxococcota</taxon>
        <taxon>Myxococcia</taxon>
        <taxon>Myxococcales</taxon>
        <taxon>Cystobacterineae</taxon>
        <taxon>Archangiaceae</taxon>
        <taxon>Stigmatella</taxon>
    </lineage>
</organism>
<dbReference type="InterPro" id="IPR024078">
    <property type="entry name" value="LmbE-like_dom_sf"/>
</dbReference>
<gene>
    <name evidence="1" type="ORF">SAMN05444354_109275</name>
</gene>
<dbReference type="AlphaFoldDB" id="A0A1H7U2L8"/>
<evidence type="ECO:0000313" key="1">
    <source>
        <dbReference type="EMBL" id="SEL91025.1"/>
    </source>
</evidence>
<dbReference type="GO" id="GO:0016811">
    <property type="term" value="F:hydrolase activity, acting on carbon-nitrogen (but not peptide) bonds, in linear amides"/>
    <property type="evidence" value="ECO:0007669"/>
    <property type="project" value="TreeGrafter"/>
</dbReference>
<dbReference type="GO" id="GO:0019213">
    <property type="term" value="F:deacetylase activity"/>
    <property type="evidence" value="ECO:0007669"/>
    <property type="project" value="InterPro"/>
</dbReference>
<dbReference type="OrthoDB" id="9816564at2"/>
<dbReference type="EMBL" id="FOAP01000009">
    <property type="protein sequence ID" value="SEL91025.1"/>
    <property type="molecule type" value="Genomic_DNA"/>
</dbReference>
<sequence length="268" mass="29694">MSTAEPAYGLEVLAFGPHPDDVELFCGGLLAQMALRGHRTGIIDLTRGEKSSRGTPETRAAETEAASRVLGLTVRENLGLPDGWIDPWAGFEAPEAERARAAPVARLVEVLRRLRPELVLVPWQHERHPDHEATSELVTRALFFASVRKFETVPAHAPFTPRQVLYYPMRHLAEPSFVADVTAVHDQKMAAVRCYASQVEARAEGPQTLVGSPLSLTSLEARDRFYGAQIGVSHGEPYVLRETLGLLDPVEHFRRNSFARPLFFPGSR</sequence>
<evidence type="ECO:0000313" key="2">
    <source>
        <dbReference type="Proteomes" id="UP000182719"/>
    </source>
</evidence>
<dbReference type="Gene3D" id="3.40.50.10320">
    <property type="entry name" value="LmbE-like"/>
    <property type="match status" value="1"/>
</dbReference>
<dbReference type="Pfam" id="PF02585">
    <property type="entry name" value="PIG-L"/>
    <property type="match status" value="1"/>
</dbReference>
<protein>
    <submittedName>
        <fullName evidence="1">Bacillithiol biosynthesis deacetylase BshB1</fullName>
    </submittedName>
</protein>
<dbReference type="GO" id="GO:0071793">
    <property type="term" value="P:bacillithiol biosynthetic process"/>
    <property type="evidence" value="ECO:0007669"/>
    <property type="project" value="InterPro"/>
</dbReference>
<proteinExistence type="predicted"/>
<keyword evidence="2" id="KW-1185">Reference proteome</keyword>
<accession>A0A1H7U2L8</accession>
<reference evidence="2" key="1">
    <citation type="submission" date="2016-10" db="EMBL/GenBank/DDBJ databases">
        <authorList>
            <person name="Varghese N."/>
            <person name="Submissions S."/>
        </authorList>
    </citation>
    <scope>NUCLEOTIDE SEQUENCE [LARGE SCALE GENOMIC DNA]</scope>
    <source>
        <strain evidence="2">DSM 17044</strain>
    </source>
</reference>
<dbReference type="RefSeq" id="WP_075007943.1">
    <property type="nucleotide sequence ID" value="NZ_FOAP01000009.1"/>
</dbReference>
<dbReference type="InterPro" id="IPR003737">
    <property type="entry name" value="GlcNAc_PI_deacetylase-related"/>
</dbReference>
<dbReference type="Proteomes" id="UP000182719">
    <property type="component" value="Unassembled WGS sequence"/>
</dbReference>
<dbReference type="NCBIfam" id="TIGR04001">
    <property type="entry name" value="thiol_BshB1"/>
    <property type="match status" value="1"/>
</dbReference>
<dbReference type="PANTHER" id="PTHR12993">
    <property type="entry name" value="N-ACETYLGLUCOSAMINYL-PHOSPHATIDYLINOSITOL DE-N-ACETYLASE-RELATED"/>
    <property type="match status" value="1"/>
</dbReference>
<dbReference type="InterPro" id="IPR023842">
    <property type="entry name" value="Bacillithiol_biosynth_BshB1"/>
</dbReference>
<dbReference type="SUPFAM" id="SSF102588">
    <property type="entry name" value="LmbE-like"/>
    <property type="match status" value="1"/>
</dbReference>
<name>A0A1H7U2L8_STIAU</name>
<dbReference type="PANTHER" id="PTHR12993:SF30">
    <property type="entry name" value="N-ACETYL-ALPHA-D-GLUCOSAMINYL L-MALATE DEACETYLASE 1"/>
    <property type="match status" value="1"/>
</dbReference>